<proteinExistence type="predicted"/>
<dbReference type="InterPro" id="IPR036909">
    <property type="entry name" value="Cyt_c-like_dom_sf"/>
</dbReference>
<dbReference type="SUPFAM" id="SSF46626">
    <property type="entry name" value="Cytochrome c"/>
    <property type="match status" value="1"/>
</dbReference>
<gene>
    <name evidence="11" type="primary">cycA</name>
    <name evidence="11" type="ORF">ROR02_30630</name>
</gene>
<dbReference type="InterPro" id="IPR009056">
    <property type="entry name" value="Cyt_c-like_dom"/>
</dbReference>
<evidence type="ECO:0000313" key="12">
    <source>
        <dbReference type="Proteomes" id="UP000321567"/>
    </source>
</evidence>
<dbReference type="Pfam" id="PF00034">
    <property type="entry name" value="Cytochrom_C"/>
    <property type="match status" value="1"/>
</dbReference>
<feature type="signal peptide" evidence="9">
    <location>
        <begin position="1"/>
        <end position="23"/>
    </location>
</feature>
<dbReference type="PRINTS" id="PR00604">
    <property type="entry name" value="CYTCHRMECIAB"/>
</dbReference>
<comment type="caution">
    <text evidence="11">The sequence shown here is derived from an EMBL/GenBank/DDBJ whole genome shotgun (WGS) entry which is preliminary data.</text>
</comment>
<keyword evidence="7 8" id="KW-0408">Iron</keyword>
<keyword evidence="9" id="KW-0732">Signal</keyword>
<dbReference type="AlphaFoldDB" id="A0A512HBV9"/>
<evidence type="ECO:0000256" key="7">
    <source>
        <dbReference type="ARBA" id="ARBA00023004"/>
    </source>
</evidence>
<protein>
    <submittedName>
        <fullName evidence="11">Cytochrome c2</fullName>
    </submittedName>
</protein>
<dbReference type="EMBL" id="BJZO01000132">
    <property type="protein sequence ID" value="GEO82932.1"/>
    <property type="molecule type" value="Genomic_DNA"/>
</dbReference>
<keyword evidence="2" id="KW-0813">Transport</keyword>
<reference evidence="11 12" key="1">
    <citation type="submission" date="2019-07" db="EMBL/GenBank/DDBJ databases">
        <title>Whole genome shotgun sequence of Rhodospirillum oryzae NBRC 107573.</title>
        <authorList>
            <person name="Hosoyama A."/>
            <person name="Uohara A."/>
            <person name="Ohji S."/>
            <person name="Ichikawa N."/>
        </authorList>
    </citation>
    <scope>NUCLEOTIDE SEQUENCE [LARGE SCALE GENOMIC DNA]</scope>
    <source>
        <strain evidence="11 12">NBRC 107573</strain>
    </source>
</reference>
<dbReference type="PROSITE" id="PS51007">
    <property type="entry name" value="CYTC"/>
    <property type="match status" value="1"/>
</dbReference>
<feature type="chain" id="PRO_5021810341" evidence="9">
    <location>
        <begin position="24"/>
        <end position="135"/>
    </location>
</feature>
<organism evidence="11 12">
    <name type="scientific">Pararhodospirillum oryzae</name>
    <dbReference type="NCBI Taxonomy" id="478448"/>
    <lineage>
        <taxon>Bacteria</taxon>
        <taxon>Pseudomonadati</taxon>
        <taxon>Pseudomonadota</taxon>
        <taxon>Alphaproteobacteria</taxon>
        <taxon>Rhodospirillales</taxon>
        <taxon>Rhodospirillaceae</taxon>
        <taxon>Pararhodospirillum</taxon>
    </lineage>
</organism>
<name>A0A512HBV9_9PROT</name>
<feature type="domain" description="Cytochrome c" evidence="10">
    <location>
        <begin position="25"/>
        <end position="135"/>
    </location>
</feature>
<dbReference type="GO" id="GO:0020037">
    <property type="term" value="F:heme binding"/>
    <property type="evidence" value="ECO:0007669"/>
    <property type="project" value="InterPro"/>
</dbReference>
<evidence type="ECO:0000256" key="8">
    <source>
        <dbReference type="PROSITE-ProRule" id="PRU00433"/>
    </source>
</evidence>
<keyword evidence="6" id="KW-0249">Electron transport</keyword>
<dbReference type="RefSeq" id="WP_147164969.1">
    <property type="nucleotide sequence ID" value="NZ_BJZO01000132.1"/>
</dbReference>
<evidence type="ECO:0000256" key="6">
    <source>
        <dbReference type="ARBA" id="ARBA00022982"/>
    </source>
</evidence>
<sequence length="135" mass="14247">MNKGILAAGVIAAVALVNGTAFAAGDAAAGAEVSKKCLACHTLGKGEPNKVGPNLFGVYGRVAGTHEGYNYSESYKEMGQKGLTWEEANLKGYLADPLSFVRAKSGDDKGKSKMTFRLTKDDEIANVIAFLMQNK</sequence>
<dbReference type="Proteomes" id="UP000321567">
    <property type="component" value="Unassembled WGS sequence"/>
</dbReference>
<evidence type="ECO:0000259" key="10">
    <source>
        <dbReference type="PROSITE" id="PS51007"/>
    </source>
</evidence>
<evidence type="ECO:0000256" key="9">
    <source>
        <dbReference type="SAM" id="SignalP"/>
    </source>
</evidence>
<keyword evidence="5 8" id="KW-0479">Metal-binding</keyword>
<dbReference type="PANTHER" id="PTHR11961">
    <property type="entry name" value="CYTOCHROME C"/>
    <property type="match status" value="1"/>
</dbReference>
<evidence type="ECO:0000313" key="11">
    <source>
        <dbReference type="EMBL" id="GEO82932.1"/>
    </source>
</evidence>
<dbReference type="GO" id="GO:0015979">
    <property type="term" value="P:photosynthesis"/>
    <property type="evidence" value="ECO:0007669"/>
    <property type="project" value="UniProtKB-KW"/>
</dbReference>
<accession>A0A512HBV9</accession>
<dbReference type="GO" id="GO:0046872">
    <property type="term" value="F:metal ion binding"/>
    <property type="evidence" value="ECO:0007669"/>
    <property type="project" value="UniProtKB-KW"/>
</dbReference>
<keyword evidence="12" id="KW-1185">Reference proteome</keyword>
<evidence type="ECO:0000256" key="3">
    <source>
        <dbReference type="ARBA" id="ARBA00022531"/>
    </source>
</evidence>
<evidence type="ECO:0000256" key="2">
    <source>
        <dbReference type="ARBA" id="ARBA00022448"/>
    </source>
</evidence>
<keyword evidence="3" id="KW-0602">Photosynthesis</keyword>
<keyword evidence="4 8" id="KW-0349">Heme</keyword>
<dbReference type="InterPro" id="IPR002327">
    <property type="entry name" value="Cyt_c_1A/1B"/>
</dbReference>
<dbReference type="Gene3D" id="1.10.760.10">
    <property type="entry name" value="Cytochrome c-like domain"/>
    <property type="match status" value="1"/>
</dbReference>
<evidence type="ECO:0000256" key="5">
    <source>
        <dbReference type="ARBA" id="ARBA00022723"/>
    </source>
</evidence>
<evidence type="ECO:0000256" key="4">
    <source>
        <dbReference type="ARBA" id="ARBA00022617"/>
    </source>
</evidence>
<comment type="function">
    <text evidence="1">Cytochrome c2 is found mainly in purple, non-sulfur, photosynthetic bacteria where it functions as the electron donor to the oxidized bacteriochlorophyll in the photophosphorylation pathway. However, it may also have a role in the respiratory chain and is found in some non-photosynthetic bacteria.</text>
</comment>
<dbReference type="GO" id="GO:0009055">
    <property type="term" value="F:electron transfer activity"/>
    <property type="evidence" value="ECO:0007669"/>
    <property type="project" value="InterPro"/>
</dbReference>
<dbReference type="OrthoDB" id="9805828at2"/>
<evidence type="ECO:0000256" key="1">
    <source>
        <dbReference type="ARBA" id="ARBA00003590"/>
    </source>
</evidence>